<gene>
    <name evidence="2" type="ORF">HS088_TW18G00271</name>
</gene>
<organism evidence="2 3">
    <name type="scientific">Tripterygium wilfordii</name>
    <name type="common">Thunder God vine</name>
    <dbReference type="NCBI Taxonomy" id="458696"/>
    <lineage>
        <taxon>Eukaryota</taxon>
        <taxon>Viridiplantae</taxon>
        <taxon>Streptophyta</taxon>
        <taxon>Embryophyta</taxon>
        <taxon>Tracheophyta</taxon>
        <taxon>Spermatophyta</taxon>
        <taxon>Magnoliopsida</taxon>
        <taxon>eudicotyledons</taxon>
        <taxon>Gunneridae</taxon>
        <taxon>Pentapetalae</taxon>
        <taxon>rosids</taxon>
        <taxon>fabids</taxon>
        <taxon>Celastrales</taxon>
        <taxon>Celastraceae</taxon>
        <taxon>Tripterygium</taxon>
    </lineage>
</organism>
<feature type="compositionally biased region" description="Polar residues" evidence="1">
    <location>
        <begin position="160"/>
        <end position="199"/>
    </location>
</feature>
<feature type="region of interest" description="Disordered" evidence="1">
    <location>
        <begin position="141"/>
        <end position="199"/>
    </location>
</feature>
<dbReference type="EMBL" id="JAAARO010000018">
    <property type="protein sequence ID" value="KAF5731590.1"/>
    <property type="molecule type" value="Genomic_DNA"/>
</dbReference>
<proteinExistence type="predicted"/>
<reference evidence="2 3" key="1">
    <citation type="journal article" date="2020" name="Nat. Commun.">
        <title>Genome of Tripterygium wilfordii and identification of cytochrome P450 involved in triptolide biosynthesis.</title>
        <authorList>
            <person name="Tu L."/>
            <person name="Su P."/>
            <person name="Zhang Z."/>
            <person name="Gao L."/>
            <person name="Wang J."/>
            <person name="Hu T."/>
            <person name="Zhou J."/>
            <person name="Zhang Y."/>
            <person name="Zhao Y."/>
            <person name="Liu Y."/>
            <person name="Song Y."/>
            <person name="Tong Y."/>
            <person name="Lu Y."/>
            <person name="Yang J."/>
            <person name="Xu C."/>
            <person name="Jia M."/>
            <person name="Peters R.J."/>
            <person name="Huang L."/>
            <person name="Gao W."/>
        </authorList>
    </citation>
    <scope>NUCLEOTIDE SEQUENCE [LARGE SCALE GENOMIC DNA]</scope>
    <source>
        <strain evidence="3">cv. XIE 37</strain>
        <tissue evidence="2">Leaf</tissue>
    </source>
</reference>
<evidence type="ECO:0000313" key="2">
    <source>
        <dbReference type="EMBL" id="KAF5731590.1"/>
    </source>
</evidence>
<evidence type="ECO:0000313" key="3">
    <source>
        <dbReference type="Proteomes" id="UP000593562"/>
    </source>
</evidence>
<protein>
    <submittedName>
        <fullName evidence="2">Uncharacterized protein</fullName>
    </submittedName>
</protein>
<feature type="region of interest" description="Disordered" evidence="1">
    <location>
        <begin position="33"/>
        <end position="129"/>
    </location>
</feature>
<accession>A0A7J7CBX7</accession>
<dbReference type="AlphaFoldDB" id="A0A7J7CBX7"/>
<dbReference type="Proteomes" id="UP000593562">
    <property type="component" value="Unassembled WGS sequence"/>
</dbReference>
<feature type="compositionally biased region" description="Polar residues" evidence="1">
    <location>
        <begin position="86"/>
        <end position="105"/>
    </location>
</feature>
<evidence type="ECO:0000256" key="1">
    <source>
        <dbReference type="SAM" id="MobiDB-lite"/>
    </source>
</evidence>
<keyword evidence="3" id="KW-1185">Reference proteome</keyword>
<sequence length="199" mass="22317">MKRKELELELEMAQLEVKRKQLELALEMAQPEVKISEAQSPSETTDSLDKIRAQQASKMMSKAAPFQKGETQLSKTTRLPIGTRIQRAQHTAVSSKGVVESSTHTEAPGKSLEPTEKLKPNTVLPAKADDPFRMIDHLARQSIQVDEETNPDLRPESTKPNKVKQNILKTSINQTQGNQTHVEQTSSFRPQDSSARFNF</sequence>
<comment type="caution">
    <text evidence="2">The sequence shown here is derived from an EMBL/GenBank/DDBJ whole genome shotgun (WGS) entry which is preliminary data.</text>
</comment>
<name>A0A7J7CBX7_TRIWF</name>
<dbReference type="InParanoid" id="A0A7J7CBX7"/>